<dbReference type="Pfam" id="PF25917">
    <property type="entry name" value="BSH_RND"/>
    <property type="match status" value="1"/>
</dbReference>
<name>A0A8J6T7B5_9DELT</name>
<dbReference type="Gene3D" id="2.40.30.170">
    <property type="match status" value="1"/>
</dbReference>
<protein>
    <submittedName>
        <fullName evidence="5">Efflux RND transporter periplasmic adaptor subunit</fullName>
    </submittedName>
</protein>
<feature type="domain" description="Multidrug resistance protein MdtA-like barrel-sandwich hybrid" evidence="4">
    <location>
        <begin position="93"/>
        <end position="270"/>
    </location>
</feature>
<feature type="transmembrane region" description="Helical" evidence="3">
    <location>
        <begin position="24"/>
        <end position="46"/>
    </location>
</feature>
<organism evidence="5 6">
    <name type="scientific">Candidatus Desulfacyla euxinica</name>
    <dbReference type="NCBI Taxonomy" id="2841693"/>
    <lineage>
        <taxon>Bacteria</taxon>
        <taxon>Deltaproteobacteria</taxon>
        <taxon>Candidatus Desulfacyla</taxon>
    </lineage>
</organism>
<evidence type="ECO:0000256" key="1">
    <source>
        <dbReference type="ARBA" id="ARBA00009477"/>
    </source>
</evidence>
<gene>
    <name evidence="5" type="ORF">H8E19_06120</name>
</gene>
<keyword evidence="3" id="KW-0472">Membrane</keyword>
<dbReference type="NCBIfam" id="TIGR01730">
    <property type="entry name" value="RND_mfp"/>
    <property type="match status" value="1"/>
</dbReference>
<sequence>METGLDKMAGHDKMESQGASKPRIWLRVARIAVVIIISLLVGAILVKTRPKPQQKTVNKLGPLVDVIQIQKTSPNMIIEVYGTVRSGERLILTAEISGSIIEMSPDFEEGVYFPKGSFLIRIDPRNYSLRVEKLQTEIHSLQAELARVAQEKKNLQATLKIAEEELDLSKTEFDRQLALAKRKVVSQNELDRARKIWLTTRLKTQDIQNSLQLQKFRVDLLKAQQQSVRVQLKEAKLALERTEIRAPFNCRIAKKITETGQYVMAGTPLAEIYNVGIMEVEVRIPPSEAIWLNFGTGGVMDPKGGDPVKAKIIFKTPFQELSWDGFVSRVKGQMEEQTRTLPLVVEVKNGHPSQDRPILPGMFVMVEIVGKKIDDLFLLPREAVRENSSIYVVGSGKIEVRPVEILRRSGDQIYIKKGGSQGEKVVTRFPGVLSEGMTVRVRQVPFEKETPK</sequence>
<dbReference type="GO" id="GO:1990281">
    <property type="term" value="C:efflux pump complex"/>
    <property type="evidence" value="ECO:0007669"/>
    <property type="project" value="TreeGrafter"/>
</dbReference>
<dbReference type="InterPro" id="IPR058625">
    <property type="entry name" value="MdtA-like_BSH"/>
</dbReference>
<evidence type="ECO:0000259" key="4">
    <source>
        <dbReference type="Pfam" id="PF25917"/>
    </source>
</evidence>
<dbReference type="PANTHER" id="PTHR30469">
    <property type="entry name" value="MULTIDRUG RESISTANCE PROTEIN MDTA"/>
    <property type="match status" value="1"/>
</dbReference>
<accession>A0A8J6T7B5</accession>
<dbReference type="Gene3D" id="1.10.287.470">
    <property type="entry name" value="Helix hairpin bin"/>
    <property type="match status" value="1"/>
</dbReference>
<dbReference type="EMBL" id="JACNJD010000178">
    <property type="protein sequence ID" value="MBC8176964.1"/>
    <property type="molecule type" value="Genomic_DNA"/>
</dbReference>
<dbReference type="AlphaFoldDB" id="A0A8J6T7B5"/>
<reference evidence="5 6" key="1">
    <citation type="submission" date="2020-08" db="EMBL/GenBank/DDBJ databases">
        <title>Bridging the membrane lipid divide: bacteria of the FCB group superphylum have the potential to synthesize archaeal ether lipids.</title>
        <authorList>
            <person name="Villanueva L."/>
            <person name="Von Meijenfeldt F.A.B."/>
            <person name="Westbye A.B."/>
            <person name="Yadav S."/>
            <person name="Hopmans E.C."/>
            <person name="Dutilh B.E."/>
            <person name="Sinninghe Damste J.S."/>
        </authorList>
    </citation>
    <scope>NUCLEOTIDE SEQUENCE [LARGE SCALE GENOMIC DNA]</scope>
    <source>
        <strain evidence="5">NIOZ-UU27</strain>
    </source>
</reference>
<evidence type="ECO:0000313" key="5">
    <source>
        <dbReference type="EMBL" id="MBC8176964.1"/>
    </source>
</evidence>
<keyword evidence="3" id="KW-1133">Transmembrane helix</keyword>
<dbReference type="Proteomes" id="UP000650524">
    <property type="component" value="Unassembled WGS sequence"/>
</dbReference>
<dbReference type="Gene3D" id="2.40.420.20">
    <property type="match status" value="1"/>
</dbReference>
<dbReference type="GO" id="GO:0015562">
    <property type="term" value="F:efflux transmembrane transporter activity"/>
    <property type="evidence" value="ECO:0007669"/>
    <property type="project" value="TreeGrafter"/>
</dbReference>
<dbReference type="SUPFAM" id="SSF111369">
    <property type="entry name" value="HlyD-like secretion proteins"/>
    <property type="match status" value="1"/>
</dbReference>
<comment type="similarity">
    <text evidence="1">Belongs to the membrane fusion protein (MFP) (TC 8.A.1) family.</text>
</comment>
<evidence type="ECO:0000313" key="6">
    <source>
        <dbReference type="Proteomes" id="UP000650524"/>
    </source>
</evidence>
<keyword evidence="3" id="KW-0812">Transmembrane</keyword>
<proteinExistence type="inferred from homology"/>
<keyword evidence="2" id="KW-0175">Coiled coil</keyword>
<dbReference type="Gene3D" id="2.40.50.100">
    <property type="match status" value="1"/>
</dbReference>
<feature type="coiled-coil region" evidence="2">
    <location>
        <begin position="131"/>
        <end position="172"/>
    </location>
</feature>
<evidence type="ECO:0000256" key="2">
    <source>
        <dbReference type="SAM" id="Coils"/>
    </source>
</evidence>
<dbReference type="PANTHER" id="PTHR30469:SF15">
    <property type="entry name" value="HLYD FAMILY OF SECRETION PROTEINS"/>
    <property type="match status" value="1"/>
</dbReference>
<dbReference type="InterPro" id="IPR006143">
    <property type="entry name" value="RND_pump_MFP"/>
</dbReference>
<comment type="caution">
    <text evidence="5">The sequence shown here is derived from an EMBL/GenBank/DDBJ whole genome shotgun (WGS) entry which is preliminary data.</text>
</comment>
<evidence type="ECO:0000256" key="3">
    <source>
        <dbReference type="SAM" id="Phobius"/>
    </source>
</evidence>